<evidence type="ECO:0000256" key="8">
    <source>
        <dbReference type="ARBA" id="ARBA00023065"/>
    </source>
</evidence>
<evidence type="ECO:0000256" key="5">
    <source>
        <dbReference type="ARBA" id="ARBA00022692"/>
    </source>
</evidence>
<dbReference type="PANTHER" id="PTHR32552">
    <property type="entry name" value="FERRICHROME IRON RECEPTOR-RELATED"/>
    <property type="match status" value="1"/>
</dbReference>
<organism evidence="17 18">
    <name type="scientific">Sphingopyxis macrogoltabida</name>
    <name type="common">Sphingomonas macrogoltabidus</name>
    <dbReference type="NCBI Taxonomy" id="33050"/>
    <lineage>
        <taxon>Bacteria</taxon>
        <taxon>Pseudomonadati</taxon>
        <taxon>Pseudomonadota</taxon>
        <taxon>Alphaproteobacteria</taxon>
        <taxon>Sphingomonadales</taxon>
        <taxon>Sphingomonadaceae</taxon>
        <taxon>Sphingopyxis</taxon>
    </lineage>
</organism>
<keyword evidence="10 12" id="KW-0472">Membrane</keyword>
<evidence type="ECO:0000256" key="14">
    <source>
        <dbReference type="RuleBase" id="RU003357"/>
    </source>
</evidence>
<dbReference type="GO" id="GO:0006826">
    <property type="term" value="P:iron ion transport"/>
    <property type="evidence" value="ECO:0007669"/>
    <property type="project" value="UniProtKB-KW"/>
</dbReference>
<dbReference type="Pfam" id="PF00593">
    <property type="entry name" value="TonB_dep_Rec_b-barrel"/>
    <property type="match status" value="1"/>
</dbReference>
<evidence type="ECO:0000256" key="6">
    <source>
        <dbReference type="ARBA" id="ARBA00022729"/>
    </source>
</evidence>
<evidence type="ECO:0000259" key="16">
    <source>
        <dbReference type="Pfam" id="PF07715"/>
    </source>
</evidence>
<dbReference type="InterPro" id="IPR010917">
    <property type="entry name" value="TonB_rcpt_CS"/>
</dbReference>
<keyword evidence="5 12" id="KW-0812">Transmembrane</keyword>
<dbReference type="PROSITE" id="PS52016">
    <property type="entry name" value="TONB_DEPENDENT_REC_3"/>
    <property type="match status" value="1"/>
</dbReference>
<dbReference type="EMBL" id="CP012700">
    <property type="protein sequence ID" value="ALH79665.1"/>
    <property type="molecule type" value="Genomic_DNA"/>
</dbReference>
<dbReference type="PANTHER" id="PTHR32552:SF81">
    <property type="entry name" value="TONB-DEPENDENT OUTER MEMBRANE RECEPTOR"/>
    <property type="match status" value="1"/>
</dbReference>
<evidence type="ECO:0000256" key="3">
    <source>
        <dbReference type="ARBA" id="ARBA00022452"/>
    </source>
</evidence>
<dbReference type="InterPro" id="IPR000531">
    <property type="entry name" value="Beta-barrel_TonB"/>
</dbReference>
<dbReference type="Gene3D" id="2.40.170.20">
    <property type="entry name" value="TonB-dependent receptor, beta-barrel domain"/>
    <property type="match status" value="1"/>
</dbReference>
<evidence type="ECO:0000256" key="12">
    <source>
        <dbReference type="PROSITE-ProRule" id="PRU01360"/>
    </source>
</evidence>
<evidence type="ECO:0000313" key="17">
    <source>
        <dbReference type="EMBL" id="ALH79665.1"/>
    </source>
</evidence>
<evidence type="ECO:0000256" key="11">
    <source>
        <dbReference type="ARBA" id="ARBA00023237"/>
    </source>
</evidence>
<evidence type="ECO:0000256" key="9">
    <source>
        <dbReference type="ARBA" id="ARBA00023077"/>
    </source>
</evidence>
<dbReference type="Proteomes" id="UP000058074">
    <property type="component" value="Chromosome"/>
</dbReference>
<name>A0A0N9UUL8_SPHMC</name>
<evidence type="ECO:0000313" key="18">
    <source>
        <dbReference type="Proteomes" id="UP000058074"/>
    </source>
</evidence>
<dbReference type="Pfam" id="PF07715">
    <property type="entry name" value="Plug"/>
    <property type="match status" value="1"/>
</dbReference>
<dbReference type="PATRIC" id="fig|33050.5.peg.948"/>
<keyword evidence="7" id="KW-0408">Iron</keyword>
<reference evidence="17 18" key="1">
    <citation type="journal article" date="2015" name="Genome Announc.">
        <title>Complete Genome Sequence of Polypropylene Glycol- and Polyethylene Glycol-Degrading Sphingopyxis macrogoltabida Strain EY-1.</title>
        <authorList>
            <person name="Ohtsubo Y."/>
            <person name="Nagata Y."/>
            <person name="Numata M."/>
            <person name="Tsuchikane K."/>
            <person name="Hosoyama A."/>
            <person name="Yamazoe A."/>
            <person name="Tsuda M."/>
            <person name="Fujita N."/>
            <person name="Kawai F."/>
        </authorList>
    </citation>
    <scope>NUCLEOTIDE SEQUENCE [LARGE SCALE GENOMIC DNA]</scope>
    <source>
        <strain evidence="17 18">EY-1</strain>
    </source>
</reference>
<keyword evidence="8" id="KW-0406">Ion transport</keyword>
<evidence type="ECO:0000256" key="10">
    <source>
        <dbReference type="ARBA" id="ARBA00023136"/>
    </source>
</evidence>
<evidence type="ECO:0000256" key="13">
    <source>
        <dbReference type="PROSITE-ProRule" id="PRU10144"/>
    </source>
</evidence>
<feature type="domain" description="TonB-dependent receptor-like beta-barrel" evidence="15">
    <location>
        <begin position="238"/>
        <end position="667"/>
    </location>
</feature>
<keyword evidence="11 12" id="KW-0998">Cell outer membrane</keyword>
<dbReference type="CDD" id="cd01347">
    <property type="entry name" value="ligand_gated_channel"/>
    <property type="match status" value="1"/>
</dbReference>
<evidence type="ECO:0000256" key="7">
    <source>
        <dbReference type="ARBA" id="ARBA00023004"/>
    </source>
</evidence>
<evidence type="ECO:0008006" key="19">
    <source>
        <dbReference type="Google" id="ProtNLM"/>
    </source>
</evidence>
<dbReference type="InterPro" id="IPR012910">
    <property type="entry name" value="Plug_dom"/>
</dbReference>
<evidence type="ECO:0000259" key="15">
    <source>
        <dbReference type="Pfam" id="PF00593"/>
    </source>
</evidence>
<proteinExistence type="inferred from homology"/>
<dbReference type="InterPro" id="IPR036942">
    <property type="entry name" value="Beta-barrel_TonB_sf"/>
</dbReference>
<keyword evidence="3 12" id="KW-1134">Transmembrane beta strand</keyword>
<feature type="short sequence motif" description="TonB C-terminal box" evidence="13">
    <location>
        <begin position="684"/>
        <end position="701"/>
    </location>
</feature>
<gene>
    <name evidence="17" type="ORF">AN936_04585</name>
</gene>
<keyword evidence="6" id="KW-0732">Signal</keyword>
<evidence type="ECO:0000256" key="1">
    <source>
        <dbReference type="ARBA" id="ARBA00004571"/>
    </source>
</evidence>
<dbReference type="SUPFAM" id="SSF56935">
    <property type="entry name" value="Porins"/>
    <property type="match status" value="1"/>
</dbReference>
<comment type="subcellular location">
    <subcellularLocation>
        <location evidence="1 12">Cell outer membrane</location>
        <topology evidence="1 12">Multi-pass membrane protein</topology>
    </subcellularLocation>
</comment>
<comment type="similarity">
    <text evidence="12 14">Belongs to the TonB-dependent receptor family.</text>
</comment>
<dbReference type="KEGG" id="smag:AN936_04585"/>
<evidence type="ECO:0000256" key="4">
    <source>
        <dbReference type="ARBA" id="ARBA00022496"/>
    </source>
</evidence>
<sequence>MAGTAMLPVAAHAQDTAGGAAESTDSLPGDIIVTAQRYKQRLQDVPLSVSAVSGDELAARGTTDLKDLQYSVPGFSTYETGAGRSTVQLRGIATTIGSSTVGVYFDETPLALDSISDGFNVRMLDLERVEVLRGPQATLYGQGSMGGTIRYIPAAPRLDAVSGSFNGEYSTTRYGADNYKAVGVLNLPLTTDVAAIRLVAGYERIGGFIDNVATGENNVNSADIYTVRGSFLLQPNDRFSLSLLGLYQKIDQDNQDNGINYRTSAVLPSPLRDRYTLVQGKIGYDLDFAELTTSASWIDRRNVTQFDLSDAFVPALVGVFGLPPGFIDQIGIAAATDYEIFNSEVRLASQSDGPLGWQVGASYNSTNIHQYGGTFNAPGALPFAIIASDDFRENKAFTLYGEANYAFTPQLKAIVGVRYYREHKQRNVRSTNFGLTTTDTGDATFETVNPRVNVSYEFTPDSMIYANVAKGFRSGGFNQTSAGGGIIDVPPSFEPDKIWTYELGTKHQLFGNKLILDASVYRSTWSDVQSNNFAPGGVLLIVNNSGHVSGWGVDLSATVRPVRELTLTATYGWNNLKFDQATADKAPGDPVDAAVRNSWSASFDYRPQLSGNVTGIFRIDYQHAGKGQFTLRNQPTPIIERPRRDIVNLRIGVAAGPVEVALFANNLFDENAPIITGPFALFSENVEQRPRVIGISASGRF</sequence>
<accession>A0A0N9UUL8</accession>
<dbReference type="InterPro" id="IPR039426">
    <property type="entry name" value="TonB-dep_rcpt-like"/>
</dbReference>
<protein>
    <recommendedName>
        <fullName evidence="19">TonB-dependent receptor</fullName>
    </recommendedName>
</protein>
<dbReference type="PROSITE" id="PS01156">
    <property type="entry name" value="TONB_DEPENDENT_REC_2"/>
    <property type="match status" value="1"/>
</dbReference>
<dbReference type="GO" id="GO:0009279">
    <property type="term" value="C:cell outer membrane"/>
    <property type="evidence" value="ECO:0007669"/>
    <property type="project" value="UniProtKB-SubCell"/>
</dbReference>
<keyword evidence="4" id="KW-0410">Iron transport</keyword>
<feature type="domain" description="TonB-dependent receptor plug" evidence="16">
    <location>
        <begin position="42"/>
        <end position="148"/>
    </location>
</feature>
<keyword evidence="2 12" id="KW-0813">Transport</keyword>
<keyword evidence="9 14" id="KW-0798">TonB box</keyword>
<dbReference type="AlphaFoldDB" id="A0A0N9UUL8"/>
<evidence type="ECO:0000256" key="2">
    <source>
        <dbReference type="ARBA" id="ARBA00022448"/>
    </source>
</evidence>